<comment type="subcellular location">
    <subcellularLocation>
        <location evidence="1 14">Cell outer membrane</location>
        <topology evidence="1 14">Multi-pass membrane protein</topology>
    </subcellularLocation>
</comment>
<evidence type="ECO:0000256" key="5">
    <source>
        <dbReference type="ARBA" id="ARBA00022496"/>
    </source>
</evidence>
<accession>A0A1H6UZ04</accession>
<dbReference type="GO" id="GO:0015344">
    <property type="term" value="F:siderophore uptake transmembrane transporter activity"/>
    <property type="evidence" value="ECO:0007669"/>
    <property type="project" value="TreeGrafter"/>
</dbReference>
<dbReference type="SUPFAM" id="SSF56935">
    <property type="entry name" value="Porins"/>
    <property type="match status" value="1"/>
</dbReference>
<evidence type="ECO:0000256" key="8">
    <source>
        <dbReference type="ARBA" id="ARBA00023004"/>
    </source>
</evidence>
<dbReference type="InterPro" id="IPR012910">
    <property type="entry name" value="Plug_dom"/>
</dbReference>
<dbReference type="AlphaFoldDB" id="A0A1H6UZ04"/>
<keyword evidence="13 14" id="KW-0998">Cell outer membrane</keyword>
<dbReference type="Pfam" id="PF07715">
    <property type="entry name" value="Plug"/>
    <property type="match status" value="1"/>
</dbReference>
<evidence type="ECO:0000256" key="3">
    <source>
        <dbReference type="ARBA" id="ARBA00022448"/>
    </source>
</evidence>
<evidence type="ECO:0000256" key="12">
    <source>
        <dbReference type="ARBA" id="ARBA00023170"/>
    </source>
</evidence>
<protein>
    <submittedName>
        <fullName evidence="18">Iron complex outermembrane recepter protein</fullName>
    </submittedName>
</protein>
<keyword evidence="7" id="KW-0732">Signal</keyword>
<dbReference type="Pfam" id="PF00593">
    <property type="entry name" value="TonB_dep_Rec_b-barrel"/>
    <property type="match status" value="1"/>
</dbReference>
<evidence type="ECO:0000256" key="2">
    <source>
        <dbReference type="ARBA" id="ARBA00009810"/>
    </source>
</evidence>
<comment type="similarity">
    <text evidence="2 14 15">Belongs to the TonB-dependent receptor family.</text>
</comment>
<keyword evidence="11 14" id="KW-0472">Membrane</keyword>
<evidence type="ECO:0000256" key="1">
    <source>
        <dbReference type="ARBA" id="ARBA00004571"/>
    </source>
</evidence>
<keyword evidence="5" id="KW-0410">Iron transport</keyword>
<keyword evidence="10 15" id="KW-0798">TonB box</keyword>
<name>A0A1H6UZ04_9FLAO</name>
<proteinExistence type="inferred from homology"/>
<keyword evidence="12" id="KW-0675">Receptor</keyword>
<dbReference type="GO" id="GO:0015891">
    <property type="term" value="P:siderophore transport"/>
    <property type="evidence" value="ECO:0007669"/>
    <property type="project" value="InterPro"/>
</dbReference>
<dbReference type="PANTHER" id="PTHR32552">
    <property type="entry name" value="FERRICHROME IRON RECEPTOR-RELATED"/>
    <property type="match status" value="1"/>
</dbReference>
<keyword evidence="6 14" id="KW-0812">Transmembrane</keyword>
<evidence type="ECO:0000256" key="11">
    <source>
        <dbReference type="ARBA" id="ARBA00023136"/>
    </source>
</evidence>
<evidence type="ECO:0000313" key="19">
    <source>
        <dbReference type="Proteomes" id="UP000183077"/>
    </source>
</evidence>
<dbReference type="GeneID" id="82257196"/>
<reference evidence="18 19" key="1">
    <citation type="submission" date="2016-10" db="EMBL/GenBank/DDBJ databases">
        <authorList>
            <person name="de Groot N.N."/>
        </authorList>
    </citation>
    <scope>NUCLEOTIDE SEQUENCE [LARGE SCALE GENOMIC DNA]</scope>
    <source>
        <strain evidence="18 19">DSM 23048</strain>
    </source>
</reference>
<keyword evidence="3 14" id="KW-0813">Transport</keyword>
<sequence length="708" mass="78846">MKRILLILTAPCYLVSYAQQPDSLVNQKINEIVITATQHHKEYSSKMPLTFLETPQSADVITDRTFKEQVSTNIKDVLQNATGLVRLWESTSVGVTGGEYYSMRGFAFQPNLLNGMASYNNGSLDIANIEQVEVIKGPNGTLYGGTVISYGGLINVITKKPYETFGGDINYITGSNGLHRASIDINTPISKKLFFRLNTAYHKQNSFKDAGYNESFFVAPSIQYNASDKVKLYLDLQYKEAEVANVPMFFLNRTVPLTFDSMDLFEQNYKKSYTSNELTAKNPTLNIQGRIEYKLADNWVSNTIIAKNTTRSSGYDQFLNDMANGDEFVRYISTLDSKTDILNIQHNLTGEFKIGSFDNKFVWGLDYLSKKLSNTDSDYIDHGIISLVHQTDSGILTREAVDNTLKGANKSHRTAKTETFSSYLSNVTNFLPNLSLMMSLRVDHLKGQTSSFTEEKNYETSFSPKFGLVYQPIQDKLAVFANYLNGFVFLDPAIVSDPDGTNKAIQPFDPEQANQFEIGSKANLLNGRLTAAVSYYHINVSNKLMSDMENMNGFSQGGKVKSKGVELTLSGSPLIGWNIITGFSHNYNKVTKSLPEDGNLGTRPEEAGPANTFNFWTNYQVQSGTFKNLSLGFGINSLSSLRVMNRTTIGVFEIPSYTIMNAAVSYSYKNATASLKLDNLTNKKYFSGNSTVNAQGERAISLSVNYRL</sequence>
<evidence type="ECO:0000256" key="9">
    <source>
        <dbReference type="ARBA" id="ARBA00023065"/>
    </source>
</evidence>
<dbReference type="Gene3D" id="2.40.170.20">
    <property type="entry name" value="TonB-dependent receptor, beta-barrel domain"/>
    <property type="match status" value="1"/>
</dbReference>
<keyword evidence="9" id="KW-0406">Ion transport</keyword>
<evidence type="ECO:0000256" key="13">
    <source>
        <dbReference type="ARBA" id="ARBA00023237"/>
    </source>
</evidence>
<organism evidence="18 19">
    <name type="scientific">Myroides marinus</name>
    <dbReference type="NCBI Taxonomy" id="703342"/>
    <lineage>
        <taxon>Bacteria</taxon>
        <taxon>Pseudomonadati</taxon>
        <taxon>Bacteroidota</taxon>
        <taxon>Flavobacteriia</taxon>
        <taxon>Flavobacteriales</taxon>
        <taxon>Flavobacteriaceae</taxon>
        <taxon>Myroides</taxon>
    </lineage>
</organism>
<dbReference type="GO" id="GO:0038023">
    <property type="term" value="F:signaling receptor activity"/>
    <property type="evidence" value="ECO:0007669"/>
    <property type="project" value="InterPro"/>
</dbReference>
<dbReference type="GO" id="GO:0009279">
    <property type="term" value="C:cell outer membrane"/>
    <property type="evidence" value="ECO:0007669"/>
    <property type="project" value="UniProtKB-SubCell"/>
</dbReference>
<dbReference type="NCBIfam" id="TIGR01783">
    <property type="entry name" value="TonB-siderophor"/>
    <property type="match status" value="1"/>
</dbReference>
<dbReference type="InterPro" id="IPR037066">
    <property type="entry name" value="Plug_dom_sf"/>
</dbReference>
<evidence type="ECO:0000256" key="15">
    <source>
        <dbReference type="RuleBase" id="RU003357"/>
    </source>
</evidence>
<dbReference type="InterPro" id="IPR036942">
    <property type="entry name" value="Beta-barrel_TonB_sf"/>
</dbReference>
<dbReference type="InterPro" id="IPR039426">
    <property type="entry name" value="TonB-dep_rcpt-like"/>
</dbReference>
<evidence type="ECO:0000256" key="7">
    <source>
        <dbReference type="ARBA" id="ARBA00022729"/>
    </source>
</evidence>
<dbReference type="RefSeq" id="WP_063175609.1">
    <property type="nucleotide sequence ID" value="NZ_FNYS01000008.1"/>
</dbReference>
<evidence type="ECO:0000256" key="10">
    <source>
        <dbReference type="ARBA" id="ARBA00023077"/>
    </source>
</evidence>
<evidence type="ECO:0000259" key="16">
    <source>
        <dbReference type="Pfam" id="PF00593"/>
    </source>
</evidence>
<evidence type="ECO:0000259" key="17">
    <source>
        <dbReference type="Pfam" id="PF07715"/>
    </source>
</evidence>
<dbReference type="Proteomes" id="UP000183077">
    <property type="component" value="Unassembled WGS sequence"/>
</dbReference>
<feature type="domain" description="TonB-dependent receptor plug" evidence="17">
    <location>
        <begin position="53"/>
        <end position="145"/>
    </location>
</feature>
<dbReference type="PROSITE" id="PS52016">
    <property type="entry name" value="TONB_DEPENDENT_REC_3"/>
    <property type="match status" value="1"/>
</dbReference>
<evidence type="ECO:0000256" key="14">
    <source>
        <dbReference type="PROSITE-ProRule" id="PRU01360"/>
    </source>
</evidence>
<dbReference type="CDD" id="cd01347">
    <property type="entry name" value="ligand_gated_channel"/>
    <property type="match status" value="1"/>
</dbReference>
<keyword evidence="8" id="KW-0408">Iron</keyword>
<dbReference type="InterPro" id="IPR010105">
    <property type="entry name" value="TonB_sidphr_rcpt"/>
</dbReference>
<evidence type="ECO:0000256" key="6">
    <source>
        <dbReference type="ARBA" id="ARBA00022692"/>
    </source>
</evidence>
<gene>
    <name evidence="18" type="ORF">SAMN04488018_10865</name>
</gene>
<dbReference type="EMBL" id="FNYS01000008">
    <property type="protein sequence ID" value="SEI97461.1"/>
    <property type="molecule type" value="Genomic_DNA"/>
</dbReference>
<dbReference type="InterPro" id="IPR000531">
    <property type="entry name" value="Beta-barrel_TonB"/>
</dbReference>
<evidence type="ECO:0000256" key="4">
    <source>
        <dbReference type="ARBA" id="ARBA00022452"/>
    </source>
</evidence>
<dbReference type="PANTHER" id="PTHR32552:SF68">
    <property type="entry name" value="FERRICHROME OUTER MEMBRANE TRANSPORTER_PHAGE RECEPTOR"/>
    <property type="match status" value="1"/>
</dbReference>
<dbReference type="Gene3D" id="2.170.130.10">
    <property type="entry name" value="TonB-dependent receptor, plug domain"/>
    <property type="match status" value="1"/>
</dbReference>
<keyword evidence="4 14" id="KW-1134">Transmembrane beta strand</keyword>
<feature type="domain" description="TonB-dependent receptor-like beta-barrel" evidence="16">
    <location>
        <begin position="275"/>
        <end position="680"/>
    </location>
</feature>
<evidence type="ECO:0000313" key="18">
    <source>
        <dbReference type="EMBL" id="SEI97461.1"/>
    </source>
</evidence>